<gene>
    <name evidence="2" type="ORF">CQW44_15180</name>
</gene>
<dbReference type="AlphaFoldDB" id="A0A426S7Y5"/>
<evidence type="ECO:0000256" key="1">
    <source>
        <dbReference type="SAM" id="MobiDB-lite"/>
    </source>
</evidence>
<feature type="compositionally biased region" description="Basic residues" evidence="1">
    <location>
        <begin position="56"/>
        <end position="65"/>
    </location>
</feature>
<reference evidence="2 3" key="1">
    <citation type="submission" date="2017-10" db="EMBL/GenBank/DDBJ databases">
        <title>Draft genome of actinobacteria isolated from guarana (Paullinia cupana (Mart.) Ducke.</title>
        <authorList>
            <person name="Siqueira K.A."/>
            <person name="Liotti R.G."/>
            <person name="Mendes T.A."/>
            <person name="Soares M.A."/>
        </authorList>
    </citation>
    <scope>NUCLEOTIDE SEQUENCE [LARGE SCALE GENOMIC DNA]</scope>
    <source>
        <strain evidence="2 3">199</strain>
    </source>
</reference>
<organism evidence="2 3">
    <name type="scientific">Streptomyces griseofuscus</name>
    <dbReference type="NCBI Taxonomy" id="146922"/>
    <lineage>
        <taxon>Bacteria</taxon>
        <taxon>Bacillati</taxon>
        <taxon>Actinomycetota</taxon>
        <taxon>Actinomycetes</taxon>
        <taxon>Kitasatosporales</taxon>
        <taxon>Streptomycetaceae</taxon>
        <taxon>Streptomyces</taxon>
    </lineage>
</organism>
<proteinExistence type="predicted"/>
<protein>
    <recommendedName>
        <fullName evidence="4">DUF1059 domain-containing protein</fullName>
    </recommendedName>
</protein>
<dbReference type="EMBL" id="PDES01000006">
    <property type="protein sequence ID" value="RRQ86236.1"/>
    <property type="molecule type" value="Genomic_DNA"/>
</dbReference>
<evidence type="ECO:0000313" key="3">
    <source>
        <dbReference type="Proteomes" id="UP000276379"/>
    </source>
</evidence>
<comment type="caution">
    <text evidence="2">The sequence shown here is derived from an EMBL/GenBank/DDBJ whole genome shotgun (WGS) entry which is preliminary data.</text>
</comment>
<name>A0A426S7Y5_9ACTN</name>
<dbReference type="Proteomes" id="UP000276379">
    <property type="component" value="Unassembled WGS sequence"/>
</dbReference>
<feature type="region of interest" description="Disordered" evidence="1">
    <location>
        <begin position="56"/>
        <end position="78"/>
    </location>
</feature>
<evidence type="ECO:0008006" key="4">
    <source>
        <dbReference type="Google" id="ProtNLM"/>
    </source>
</evidence>
<sequence length="78" mass="9138">MADSYRCGECGHRTSWGSESEGQRAIEKHYRHDHPAVVPGGMVEFRRRWSRQRWRGPSSHRRCRGRWTGGGRRTPGFQ</sequence>
<accession>A0A426S7Y5</accession>
<evidence type="ECO:0000313" key="2">
    <source>
        <dbReference type="EMBL" id="RRQ86236.1"/>
    </source>
</evidence>
<keyword evidence="3" id="KW-1185">Reference proteome</keyword>
<feature type="compositionally biased region" description="Gly residues" evidence="1">
    <location>
        <begin position="67"/>
        <end position="78"/>
    </location>
</feature>